<dbReference type="Pfam" id="PF17871">
    <property type="entry name" value="AAA_lid_9"/>
    <property type="match status" value="1"/>
</dbReference>
<dbReference type="InterPro" id="IPR041546">
    <property type="entry name" value="ClpA/ClpB_AAA_lid"/>
</dbReference>
<dbReference type="EMBL" id="BDIP01000059">
    <property type="protein sequence ID" value="GIQ79811.1"/>
    <property type="molecule type" value="Genomic_DNA"/>
</dbReference>
<dbReference type="InterPro" id="IPR027417">
    <property type="entry name" value="P-loop_NTPase"/>
</dbReference>
<dbReference type="Pfam" id="PF07724">
    <property type="entry name" value="AAA_2"/>
    <property type="match status" value="1"/>
</dbReference>
<accession>A0A9K3GF10</accession>
<gene>
    <name evidence="9" type="ORF">KIPB_000510</name>
</gene>
<dbReference type="PROSITE" id="PS00870">
    <property type="entry name" value="CLPAB_1"/>
    <property type="match status" value="1"/>
</dbReference>
<dbReference type="InterPro" id="IPR050130">
    <property type="entry name" value="ClpA_ClpB"/>
</dbReference>
<dbReference type="SMART" id="SM00382">
    <property type="entry name" value="AAA"/>
    <property type="match status" value="2"/>
</dbReference>
<dbReference type="PROSITE" id="PS51903">
    <property type="entry name" value="CLP_R"/>
    <property type="match status" value="1"/>
</dbReference>
<keyword evidence="4" id="KW-0067">ATP-binding</keyword>
<evidence type="ECO:0000256" key="6">
    <source>
        <dbReference type="PROSITE-ProRule" id="PRU01251"/>
    </source>
</evidence>
<name>A0A9K3GF10_9EUKA</name>
<dbReference type="PANTHER" id="PTHR11638:SF18">
    <property type="entry name" value="HEAT SHOCK PROTEIN 104"/>
    <property type="match status" value="1"/>
</dbReference>
<dbReference type="CDD" id="cd00009">
    <property type="entry name" value="AAA"/>
    <property type="match status" value="1"/>
</dbReference>
<feature type="domain" description="Clp R" evidence="8">
    <location>
        <begin position="1"/>
        <end position="82"/>
    </location>
</feature>
<evidence type="ECO:0000259" key="8">
    <source>
        <dbReference type="PROSITE" id="PS51903"/>
    </source>
</evidence>
<dbReference type="FunFam" id="3.40.50.300:FF:000120">
    <property type="entry name" value="ATP-dependent chaperone ClpB"/>
    <property type="match status" value="1"/>
</dbReference>
<dbReference type="GO" id="GO:0005737">
    <property type="term" value="C:cytoplasm"/>
    <property type="evidence" value="ECO:0007669"/>
    <property type="project" value="TreeGrafter"/>
</dbReference>
<dbReference type="GO" id="GO:0005524">
    <property type="term" value="F:ATP binding"/>
    <property type="evidence" value="ECO:0007669"/>
    <property type="project" value="UniProtKB-KW"/>
</dbReference>
<dbReference type="Pfam" id="PF02861">
    <property type="entry name" value="Clp_N"/>
    <property type="match status" value="1"/>
</dbReference>
<dbReference type="SMART" id="SM01086">
    <property type="entry name" value="ClpB_D2-small"/>
    <property type="match status" value="1"/>
</dbReference>
<proteinExistence type="inferred from homology"/>
<dbReference type="InterPro" id="IPR001270">
    <property type="entry name" value="ClpA/B"/>
</dbReference>
<dbReference type="PRINTS" id="PR00300">
    <property type="entry name" value="CLPPROTEASEA"/>
</dbReference>
<dbReference type="InterPro" id="IPR003593">
    <property type="entry name" value="AAA+_ATPase"/>
</dbReference>
<protein>
    <submittedName>
        <fullName evidence="9">ClpA/B family protein</fullName>
    </submittedName>
</protein>
<dbReference type="AlphaFoldDB" id="A0A9K3GF10"/>
<dbReference type="InterPro" id="IPR003959">
    <property type="entry name" value="ATPase_AAA_core"/>
</dbReference>
<dbReference type="Gene3D" id="3.40.50.300">
    <property type="entry name" value="P-loop containing nucleotide triphosphate hydrolases"/>
    <property type="match status" value="3"/>
</dbReference>
<dbReference type="InterPro" id="IPR036628">
    <property type="entry name" value="Clp_N_dom_sf"/>
</dbReference>
<keyword evidence="10" id="KW-1185">Reference proteome</keyword>
<dbReference type="OrthoDB" id="47330at2759"/>
<keyword evidence="3" id="KW-0547">Nucleotide-binding</keyword>
<evidence type="ECO:0000256" key="4">
    <source>
        <dbReference type="ARBA" id="ARBA00022840"/>
    </source>
</evidence>
<dbReference type="InterPro" id="IPR004176">
    <property type="entry name" value="Clp_R_N"/>
</dbReference>
<keyword evidence="7" id="KW-0175">Coiled coil</keyword>
<dbReference type="Gene3D" id="1.10.1780.10">
    <property type="entry name" value="Clp, N-terminal domain"/>
    <property type="match status" value="1"/>
</dbReference>
<dbReference type="Gene3D" id="1.10.8.60">
    <property type="match status" value="1"/>
</dbReference>
<sequence length="817" mass="89573">METEVSKLPAVSPVPQQPHATSALNDVLYTATKVAKKEGDTLVSVYHLLHALLKDKKVSALFADSGMTISAATRALENIKGGRKIDSEDAEQAFEALDKYCINLTERAEQGKLDPCIARDEEIRRIIQILCRRTKSNPVLTGDAGVGKTAIIDGIAQRIVRGDVPDSLRTSIYSLDLGAMIAGSKYRGEFEERLKSVIKEIQASESILFIDELHTLLGAGAQKGGADAANLLKPALARGEIRVIGATTGEEYRKYIRDDRALERRFAEVFIDEPDVADTTSILRGLVGRYSAHHHVRISDAALVQAARLSHRYIPERRNPDAAIDLVDEAAAAVRVGLDSQPEELDRMARKKTRLEIEATALEKERDARSKDRLKQVRQDIQELEESIQPLFEQYRRERGAIDEQSRMKAKLASMRERLELAESRNELQAAADLRYGAIPELEEGLRKATMAADQEIERQRSQEGESGRKALLNYEVGPEQISQVVSKWTGIPVERLTTTERQRLLKLGEVLHESLIGQDKAVTAVADAILRSRAGLAKPGKPLCSALFIGSSGVGKTALAKALAQELYDSKDALIRIDMSEYSQEHTVARLIGAPPGYVGFDQAGQLTEAVRRQKHAVVLFDEVEKAHPKVLTILLQVLDDGRLTDGHGNTVSFDNTVIILSSNLGSRALLEDPSLSKQTRAIVDNAVKNHFPPEFLNRLDEVILFEPLSASALSSIFNILAGDLVKRLMTEAEVTLSISDDVRDQAVRLALTTPAFGARPLGRFIEREITTAIARELLGGVARGSAIDVAWEGSTETGEGEGEGRVVASLVDVPM</sequence>
<dbReference type="PANTHER" id="PTHR11638">
    <property type="entry name" value="ATP-DEPENDENT CLP PROTEASE"/>
    <property type="match status" value="1"/>
</dbReference>
<evidence type="ECO:0000256" key="3">
    <source>
        <dbReference type="ARBA" id="ARBA00022741"/>
    </source>
</evidence>
<dbReference type="Pfam" id="PF00004">
    <property type="entry name" value="AAA"/>
    <property type="match status" value="1"/>
</dbReference>
<dbReference type="Proteomes" id="UP000265618">
    <property type="component" value="Unassembled WGS sequence"/>
</dbReference>
<dbReference type="SUPFAM" id="SSF52540">
    <property type="entry name" value="P-loop containing nucleoside triphosphate hydrolases"/>
    <property type="match status" value="2"/>
</dbReference>
<evidence type="ECO:0000313" key="9">
    <source>
        <dbReference type="EMBL" id="GIQ79811.1"/>
    </source>
</evidence>
<keyword evidence="5" id="KW-0143">Chaperone</keyword>
<dbReference type="InterPro" id="IPR019489">
    <property type="entry name" value="Clp_ATPase_C"/>
</dbReference>
<organism evidence="9 10">
    <name type="scientific">Kipferlia bialata</name>
    <dbReference type="NCBI Taxonomy" id="797122"/>
    <lineage>
        <taxon>Eukaryota</taxon>
        <taxon>Metamonada</taxon>
        <taxon>Carpediemonas-like organisms</taxon>
        <taxon>Kipferlia</taxon>
    </lineage>
</organism>
<dbReference type="InterPro" id="IPR018368">
    <property type="entry name" value="ClpA/B_CS1"/>
</dbReference>
<evidence type="ECO:0000256" key="2">
    <source>
        <dbReference type="ARBA" id="ARBA00022737"/>
    </source>
</evidence>
<dbReference type="CDD" id="cd19499">
    <property type="entry name" value="RecA-like_ClpB_Hsp104-like"/>
    <property type="match status" value="1"/>
</dbReference>
<dbReference type="SUPFAM" id="SSF81923">
    <property type="entry name" value="Double Clp-N motif"/>
    <property type="match status" value="1"/>
</dbReference>
<evidence type="ECO:0000313" key="10">
    <source>
        <dbReference type="Proteomes" id="UP000265618"/>
    </source>
</evidence>
<reference evidence="9 10" key="1">
    <citation type="journal article" date="2018" name="PLoS ONE">
        <title>The draft genome of Kipferlia bialata reveals reductive genome evolution in fornicate parasites.</title>
        <authorList>
            <person name="Tanifuji G."/>
            <person name="Takabayashi S."/>
            <person name="Kume K."/>
            <person name="Takagi M."/>
            <person name="Nakayama T."/>
            <person name="Kamikawa R."/>
            <person name="Inagaki Y."/>
            <person name="Hashimoto T."/>
        </authorList>
    </citation>
    <scope>NUCLEOTIDE SEQUENCE [LARGE SCALE GENOMIC DNA]</scope>
    <source>
        <strain evidence="9">NY0173</strain>
    </source>
</reference>
<evidence type="ECO:0000256" key="1">
    <source>
        <dbReference type="ARBA" id="ARBA00008675"/>
    </source>
</evidence>
<dbReference type="Pfam" id="PF10431">
    <property type="entry name" value="ClpB_D2-small"/>
    <property type="match status" value="1"/>
</dbReference>
<evidence type="ECO:0000256" key="5">
    <source>
        <dbReference type="ARBA" id="ARBA00023186"/>
    </source>
</evidence>
<dbReference type="GO" id="GO:0034605">
    <property type="term" value="P:cellular response to heat"/>
    <property type="evidence" value="ECO:0007669"/>
    <property type="project" value="TreeGrafter"/>
</dbReference>
<dbReference type="FunFam" id="3.40.50.300:FF:000010">
    <property type="entry name" value="Chaperone clpB 1, putative"/>
    <property type="match status" value="1"/>
</dbReference>
<keyword evidence="2 6" id="KW-0677">Repeat</keyword>
<dbReference type="FunFam" id="3.40.50.300:FF:000025">
    <property type="entry name" value="ATP-dependent Clp protease subunit"/>
    <property type="match status" value="1"/>
</dbReference>
<feature type="coiled-coil region" evidence="7">
    <location>
        <begin position="345"/>
        <end position="425"/>
    </location>
</feature>
<comment type="similarity">
    <text evidence="1">Belongs to the ClpA/ClpB family.</text>
</comment>
<comment type="caution">
    <text evidence="9">The sequence shown here is derived from an EMBL/GenBank/DDBJ whole genome shotgun (WGS) entry which is preliminary data.</text>
</comment>
<evidence type="ECO:0000256" key="7">
    <source>
        <dbReference type="SAM" id="Coils"/>
    </source>
</evidence>
<dbReference type="GO" id="GO:0016887">
    <property type="term" value="F:ATP hydrolysis activity"/>
    <property type="evidence" value="ECO:0007669"/>
    <property type="project" value="InterPro"/>
</dbReference>